<protein>
    <submittedName>
        <fullName evidence="3">Uncharacterized protein</fullName>
    </submittedName>
</protein>
<evidence type="ECO:0000256" key="2">
    <source>
        <dbReference type="SAM" id="SignalP"/>
    </source>
</evidence>
<comment type="caution">
    <text evidence="3">The sequence shown here is derived from an EMBL/GenBank/DDBJ whole genome shotgun (WGS) entry which is preliminary data.</text>
</comment>
<sequence>MNFKILLSFFITCSLLNTINLAASAPSTVEEELAKQKKYANDLMTSINSGKYSGKQLEALKVLHQRILDFPIPTQEELNARYEEDQKKKSLAVIDRDNRKMGVLPMNAERMERNADIRDRNSRADSRGAGSSNPD</sequence>
<name>A0A368C1C4_9GAMM</name>
<organism evidence="3 4">
    <name type="scientific">SAR86 cluster bacterium</name>
    <dbReference type="NCBI Taxonomy" id="2030880"/>
    <lineage>
        <taxon>Bacteria</taxon>
        <taxon>Pseudomonadati</taxon>
        <taxon>Pseudomonadota</taxon>
        <taxon>Gammaproteobacteria</taxon>
        <taxon>SAR86 cluster</taxon>
    </lineage>
</organism>
<evidence type="ECO:0000313" key="3">
    <source>
        <dbReference type="EMBL" id="RCL43303.1"/>
    </source>
</evidence>
<feature type="signal peptide" evidence="2">
    <location>
        <begin position="1"/>
        <end position="22"/>
    </location>
</feature>
<gene>
    <name evidence="3" type="ORF">DBW92_03915</name>
</gene>
<evidence type="ECO:0000313" key="4">
    <source>
        <dbReference type="Proteomes" id="UP000252915"/>
    </source>
</evidence>
<dbReference type="AlphaFoldDB" id="A0A368C1C4"/>
<proteinExistence type="predicted"/>
<feature type="region of interest" description="Disordered" evidence="1">
    <location>
        <begin position="102"/>
        <end position="135"/>
    </location>
</feature>
<accession>A0A368C1C4</accession>
<dbReference type="Proteomes" id="UP000252915">
    <property type="component" value="Unassembled WGS sequence"/>
</dbReference>
<reference evidence="3 4" key="1">
    <citation type="journal article" date="2018" name="Microbiome">
        <title>Fine metagenomic profile of the Mediterranean stratified and mixed water columns revealed by assembly and recruitment.</title>
        <authorList>
            <person name="Haro-Moreno J.M."/>
            <person name="Lopez-Perez M."/>
            <person name="De La Torre J.R."/>
            <person name="Picazo A."/>
            <person name="Camacho A."/>
            <person name="Rodriguez-Valera F."/>
        </authorList>
    </citation>
    <scope>NUCLEOTIDE SEQUENCE [LARGE SCALE GENOMIC DNA]</scope>
    <source>
        <strain evidence="3">MED-G78</strain>
    </source>
</reference>
<evidence type="ECO:0000256" key="1">
    <source>
        <dbReference type="SAM" id="MobiDB-lite"/>
    </source>
</evidence>
<feature type="compositionally biased region" description="Basic and acidic residues" evidence="1">
    <location>
        <begin position="109"/>
        <end position="126"/>
    </location>
</feature>
<dbReference type="EMBL" id="QOPI01000024">
    <property type="protein sequence ID" value="RCL43303.1"/>
    <property type="molecule type" value="Genomic_DNA"/>
</dbReference>
<keyword evidence="2" id="KW-0732">Signal</keyword>
<feature type="chain" id="PRO_5016752545" evidence="2">
    <location>
        <begin position="23"/>
        <end position="135"/>
    </location>
</feature>